<dbReference type="EMBL" id="PGET01000001">
    <property type="protein sequence ID" value="PJJ28775.1"/>
    <property type="molecule type" value="Genomic_DNA"/>
</dbReference>
<name>A0A2M8Z5R4_9FIRM</name>
<accession>A0A2M8Z5R4</accession>
<dbReference type="Gene3D" id="1.10.1660.10">
    <property type="match status" value="1"/>
</dbReference>
<dbReference type="InterPro" id="IPR009061">
    <property type="entry name" value="DNA-bd_dom_put_sf"/>
</dbReference>
<evidence type="ECO:0000313" key="5">
    <source>
        <dbReference type="EMBL" id="PJJ28775.1"/>
    </source>
</evidence>
<evidence type="ECO:0000259" key="4">
    <source>
        <dbReference type="PROSITE" id="PS50937"/>
    </source>
</evidence>
<dbReference type="OrthoDB" id="9791488at2"/>
<dbReference type="Pfam" id="PF13411">
    <property type="entry name" value="MerR_1"/>
    <property type="match status" value="1"/>
</dbReference>
<dbReference type="CDD" id="cd00592">
    <property type="entry name" value="HTH_MerR-like"/>
    <property type="match status" value="1"/>
</dbReference>
<dbReference type="PANTHER" id="PTHR30204">
    <property type="entry name" value="REDOX-CYCLING DRUG-SENSING TRANSCRIPTIONAL ACTIVATOR SOXR"/>
    <property type="match status" value="1"/>
</dbReference>
<dbReference type="InterPro" id="IPR000551">
    <property type="entry name" value="MerR-type_HTH_dom"/>
</dbReference>
<proteinExistence type="predicted"/>
<gene>
    <name evidence="5" type="ORF">H171_2296</name>
</gene>
<protein>
    <submittedName>
        <fullName evidence="5">DNA-binding transcriptional MerR regulator</fullName>
    </submittedName>
</protein>
<dbReference type="RefSeq" id="WP_100305238.1">
    <property type="nucleotide sequence ID" value="NZ_PGET01000001.1"/>
</dbReference>
<dbReference type="SUPFAM" id="SSF46955">
    <property type="entry name" value="Putative DNA-binding domain"/>
    <property type="match status" value="1"/>
</dbReference>
<dbReference type="PROSITE" id="PS50937">
    <property type="entry name" value="HTH_MERR_2"/>
    <property type="match status" value="1"/>
</dbReference>
<keyword evidence="1" id="KW-0805">Transcription regulation</keyword>
<feature type="domain" description="HTH merR-type" evidence="4">
    <location>
        <begin position="1"/>
        <end position="68"/>
    </location>
</feature>
<sequence length="296" mass="34598">MLIKVVCEKCKLTKKAIEYYESKNLIHPNILENGYRDYTDADISVLKEISVLRKCGISIADIAEIRNSLNKPAALAKCKYITELRRQRLNNIQKCIDSLIADYDVNREFDYLQTHDEDLYTIKEKLVFAFPGNYGLYISMHFGRFLNGTIETEDQRKAYDAIVQYLDHVGLYLPSELSEFLEAFFTVSTKSDAVKVEEETNDRMLDMLTDTEGYLERNHEQIEQYINYKNSEEYKNSEAAKIQRFMLDFQKESGYQEVLIANMKILSPSYAEYLKKVEAANEIMLKKFPKAKDMYE</sequence>
<evidence type="ECO:0000313" key="6">
    <source>
        <dbReference type="Proteomes" id="UP000231092"/>
    </source>
</evidence>
<reference evidence="5 6" key="1">
    <citation type="submission" date="2017-11" db="EMBL/GenBank/DDBJ databases">
        <title>Understudied soil microbes with underappreciated capabilities: Untangling the Clostridium saccharolyticum group.</title>
        <authorList>
            <person name="Leschine S."/>
        </authorList>
    </citation>
    <scope>NUCLEOTIDE SEQUENCE [LARGE SCALE GENOMIC DNA]</scope>
    <source>
        <strain evidence="5 6">18A</strain>
    </source>
</reference>
<dbReference type="GO" id="GO:0003700">
    <property type="term" value="F:DNA-binding transcription factor activity"/>
    <property type="evidence" value="ECO:0007669"/>
    <property type="project" value="InterPro"/>
</dbReference>
<dbReference type="Proteomes" id="UP000231092">
    <property type="component" value="Unassembled WGS sequence"/>
</dbReference>
<comment type="caution">
    <text evidence="5">The sequence shown here is derived from an EMBL/GenBank/DDBJ whole genome shotgun (WGS) entry which is preliminary data.</text>
</comment>
<dbReference type="PANTHER" id="PTHR30204:SF94">
    <property type="entry name" value="HEAVY METAL-DEPENDENT TRANSCRIPTIONAL REGULATOR HI_0293-RELATED"/>
    <property type="match status" value="1"/>
</dbReference>
<evidence type="ECO:0000256" key="2">
    <source>
        <dbReference type="ARBA" id="ARBA00023125"/>
    </source>
</evidence>
<dbReference type="GO" id="GO:0003677">
    <property type="term" value="F:DNA binding"/>
    <property type="evidence" value="ECO:0007669"/>
    <property type="project" value="UniProtKB-KW"/>
</dbReference>
<organism evidence="5 6">
    <name type="scientific">[Clostridium] celerecrescens 18A</name>
    <dbReference type="NCBI Taxonomy" id="1286362"/>
    <lineage>
        <taxon>Bacteria</taxon>
        <taxon>Bacillati</taxon>
        <taxon>Bacillota</taxon>
        <taxon>Clostridia</taxon>
        <taxon>Lachnospirales</taxon>
        <taxon>Lachnospiraceae</taxon>
        <taxon>Lacrimispora</taxon>
    </lineage>
</organism>
<dbReference type="AlphaFoldDB" id="A0A2M8Z5R4"/>
<dbReference type="InterPro" id="IPR047057">
    <property type="entry name" value="MerR_fam"/>
</dbReference>
<dbReference type="SMART" id="SM00422">
    <property type="entry name" value="HTH_MERR"/>
    <property type="match status" value="1"/>
</dbReference>
<evidence type="ECO:0000256" key="3">
    <source>
        <dbReference type="ARBA" id="ARBA00023163"/>
    </source>
</evidence>
<keyword evidence="3" id="KW-0804">Transcription</keyword>
<keyword evidence="2 5" id="KW-0238">DNA-binding</keyword>
<evidence type="ECO:0000256" key="1">
    <source>
        <dbReference type="ARBA" id="ARBA00023015"/>
    </source>
</evidence>